<feature type="region of interest" description="Disordered" evidence="1">
    <location>
        <begin position="1"/>
        <end position="27"/>
    </location>
</feature>
<dbReference type="EMBL" id="VLNY01000021">
    <property type="protein sequence ID" value="KAA0017671.1"/>
    <property type="molecule type" value="Genomic_DNA"/>
</dbReference>
<sequence>MIRRPGPLTDSTLTGSDAANSLRGADRAHTARKQFAGSLFLDMPTMQQPEAYVGDAAAFFGEDGTLTNTSTSDFLAGFLRSFADWTDRTGSTPR</sequence>
<dbReference type="AlphaFoldDB" id="A0A5A7S3W5"/>
<protein>
    <submittedName>
        <fullName evidence="2">Uncharacterized protein</fullName>
    </submittedName>
</protein>
<name>A0A5A7S3W5_9NOCA</name>
<dbReference type="Gene3D" id="3.40.50.360">
    <property type="match status" value="1"/>
</dbReference>
<dbReference type="OrthoDB" id="9812295at2"/>
<organism evidence="2 3">
    <name type="scientific">Antrihabitans cavernicola</name>
    <dbReference type="NCBI Taxonomy" id="2495913"/>
    <lineage>
        <taxon>Bacteria</taxon>
        <taxon>Bacillati</taxon>
        <taxon>Actinomycetota</taxon>
        <taxon>Actinomycetes</taxon>
        <taxon>Mycobacteriales</taxon>
        <taxon>Nocardiaceae</taxon>
        <taxon>Antrihabitans</taxon>
    </lineage>
</organism>
<dbReference type="InterPro" id="IPR029039">
    <property type="entry name" value="Flavoprotein-like_sf"/>
</dbReference>
<proteinExistence type="predicted"/>
<accession>A0A5A7S3W5</accession>
<evidence type="ECO:0000256" key="1">
    <source>
        <dbReference type="SAM" id="MobiDB-lite"/>
    </source>
</evidence>
<gene>
    <name evidence="2" type="ORF">FOY51_24870</name>
</gene>
<keyword evidence="3" id="KW-1185">Reference proteome</keyword>
<feature type="compositionally biased region" description="Polar residues" evidence="1">
    <location>
        <begin position="9"/>
        <end position="19"/>
    </location>
</feature>
<comment type="caution">
    <text evidence="2">The sequence shown here is derived from an EMBL/GenBank/DDBJ whole genome shotgun (WGS) entry which is preliminary data.</text>
</comment>
<evidence type="ECO:0000313" key="3">
    <source>
        <dbReference type="Proteomes" id="UP000322244"/>
    </source>
</evidence>
<evidence type="ECO:0000313" key="2">
    <source>
        <dbReference type="EMBL" id="KAA0017671.1"/>
    </source>
</evidence>
<dbReference type="Proteomes" id="UP000322244">
    <property type="component" value="Unassembled WGS sequence"/>
</dbReference>
<reference evidence="2 3" key="1">
    <citation type="submission" date="2019-07" db="EMBL/GenBank/DDBJ databases">
        <title>Rhodococcus cavernicolus sp. nov., isolated from a cave.</title>
        <authorList>
            <person name="Lee S.D."/>
        </authorList>
    </citation>
    <scope>NUCLEOTIDE SEQUENCE [LARGE SCALE GENOMIC DNA]</scope>
    <source>
        <strain evidence="2 3">C1-24</strain>
    </source>
</reference>